<evidence type="ECO:0000256" key="2">
    <source>
        <dbReference type="ARBA" id="ARBA00022837"/>
    </source>
</evidence>
<keyword evidence="1" id="KW-0479">Metal-binding</keyword>
<evidence type="ECO:0000256" key="1">
    <source>
        <dbReference type="ARBA" id="ARBA00022723"/>
    </source>
</evidence>
<dbReference type="Proteomes" id="UP000886885">
    <property type="component" value="Chromosome 10A"/>
</dbReference>
<keyword evidence="5" id="KW-1185">Reference proteome</keyword>
<name>A0A8X7Z2W4_POPTO</name>
<dbReference type="AlphaFoldDB" id="A0A8X7Z2W4"/>
<dbReference type="PANTHER" id="PTHR46502">
    <property type="entry name" value="C2 DOMAIN-CONTAINING"/>
    <property type="match status" value="1"/>
</dbReference>
<proteinExistence type="predicted"/>
<evidence type="ECO:0000259" key="3">
    <source>
        <dbReference type="PROSITE" id="PS50004"/>
    </source>
</evidence>
<dbReference type="SUPFAM" id="SSF49562">
    <property type="entry name" value="C2 domain (Calcium/lipid-binding domain, CaLB)"/>
    <property type="match status" value="1"/>
</dbReference>
<gene>
    <name evidence="4" type="ORF">POTOM_036718</name>
</gene>
<dbReference type="InterPro" id="IPR000008">
    <property type="entry name" value="C2_dom"/>
</dbReference>
<dbReference type="SMART" id="SM00239">
    <property type="entry name" value="C2"/>
    <property type="match status" value="1"/>
</dbReference>
<comment type="caution">
    <text evidence="4">The sequence shown here is derived from an EMBL/GenBank/DDBJ whole genome shotgun (WGS) entry which is preliminary data.</text>
</comment>
<accession>A0A8X7Z2W4</accession>
<dbReference type="Gene3D" id="2.60.40.150">
    <property type="entry name" value="C2 domain"/>
    <property type="match status" value="1"/>
</dbReference>
<sequence length="164" mass="18080">MAVGILEVKLVKAKGLGNPDFFGLSCYCSSSLTNMDPYVLVKYKSQERKSKVARGQGGRPVWNETLTFKVEYPGQGGNYKLILKIMDRDTFSADDSVGEATIYVKDLLALGVENGTAELQTQKYRVINADKSYRGEIQVGVTFTLKAEEEDAGEDYGGWKQSSV</sequence>
<protein>
    <recommendedName>
        <fullName evidence="3">C2 domain-containing protein</fullName>
    </recommendedName>
</protein>
<reference evidence="4" key="1">
    <citation type="journal article" date="2020" name="bioRxiv">
        <title>Hybrid origin of Populus tomentosa Carr. identified through genome sequencing and phylogenomic analysis.</title>
        <authorList>
            <person name="An X."/>
            <person name="Gao K."/>
            <person name="Chen Z."/>
            <person name="Li J."/>
            <person name="Yang X."/>
            <person name="Yang X."/>
            <person name="Zhou J."/>
            <person name="Guo T."/>
            <person name="Zhao T."/>
            <person name="Huang S."/>
            <person name="Miao D."/>
            <person name="Khan W.U."/>
            <person name="Rao P."/>
            <person name="Ye M."/>
            <person name="Lei B."/>
            <person name="Liao W."/>
            <person name="Wang J."/>
            <person name="Ji L."/>
            <person name="Li Y."/>
            <person name="Guo B."/>
            <person name="Mustafa N.S."/>
            <person name="Li S."/>
            <person name="Yun Q."/>
            <person name="Keller S.R."/>
            <person name="Mao J."/>
            <person name="Zhang R."/>
            <person name="Strauss S.H."/>
        </authorList>
    </citation>
    <scope>NUCLEOTIDE SEQUENCE</scope>
    <source>
        <strain evidence="4">GM15</strain>
        <tissue evidence="4">Leaf</tissue>
    </source>
</reference>
<dbReference type="GO" id="GO:0046872">
    <property type="term" value="F:metal ion binding"/>
    <property type="evidence" value="ECO:0007669"/>
    <property type="project" value="UniProtKB-KW"/>
</dbReference>
<dbReference type="PANTHER" id="PTHR46502:SF15">
    <property type="entry name" value="16 KDA PHLOEM PROTEIN 1"/>
    <property type="match status" value="1"/>
</dbReference>
<dbReference type="PROSITE" id="PS50004">
    <property type="entry name" value="C2"/>
    <property type="match status" value="1"/>
</dbReference>
<feature type="domain" description="C2" evidence="3">
    <location>
        <begin position="1"/>
        <end position="117"/>
    </location>
</feature>
<evidence type="ECO:0000313" key="4">
    <source>
        <dbReference type="EMBL" id="KAG6760212.1"/>
    </source>
</evidence>
<keyword evidence="2" id="KW-0106">Calcium</keyword>
<dbReference type="Pfam" id="PF00168">
    <property type="entry name" value="C2"/>
    <property type="match status" value="1"/>
</dbReference>
<evidence type="ECO:0000313" key="5">
    <source>
        <dbReference type="Proteomes" id="UP000886885"/>
    </source>
</evidence>
<dbReference type="InterPro" id="IPR035892">
    <property type="entry name" value="C2_domain_sf"/>
</dbReference>
<dbReference type="EMBL" id="JAAWWB010000019">
    <property type="protein sequence ID" value="KAG6760212.1"/>
    <property type="molecule type" value="Genomic_DNA"/>
</dbReference>
<dbReference type="OrthoDB" id="419768at2759"/>
<organism evidence="4 5">
    <name type="scientific">Populus tomentosa</name>
    <name type="common">Chinese white poplar</name>
    <dbReference type="NCBI Taxonomy" id="118781"/>
    <lineage>
        <taxon>Eukaryota</taxon>
        <taxon>Viridiplantae</taxon>
        <taxon>Streptophyta</taxon>
        <taxon>Embryophyta</taxon>
        <taxon>Tracheophyta</taxon>
        <taxon>Spermatophyta</taxon>
        <taxon>Magnoliopsida</taxon>
        <taxon>eudicotyledons</taxon>
        <taxon>Gunneridae</taxon>
        <taxon>Pentapetalae</taxon>
        <taxon>rosids</taxon>
        <taxon>fabids</taxon>
        <taxon>Malpighiales</taxon>
        <taxon>Salicaceae</taxon>
        <taxon>Saliceae</taxon>
        <taxon>Populus</taxon>
    </lineage>
</organism>